<accession>A0A0E9VLF3</accession>
<proteinExistence type="predicted"/>
<evidence type="ECO:0000313" key="1">
    <source>
        <dbReference type="EMBL" id="JAH78058.1"/>
    </source>
</evidence>
<name>A0A0E9VLF3_ANGAN</name>
<dbReference type="EMBL" id="GBXM01030519">
    <property type="protein sequence ID" value="JAH78058.1"/>
    <property type="molecule type" value="Transcribed_RNA"/>
</dbReference>
<organism evidence="1">
    <name type="scientific">Anguilla anguilla</name>
    <name type="common">European freshwater eel</name>
    <name type="synonym">Muraena anguilla</name>
    <dbReference type="NCBI Taxonomy" id="7936"/>
    <lineage>
        <taxon>Eukaryota</taxon>
        <taxon>Metazoa</taxon>
        <taxon>Chordata</taxon>
        <taxon>Craniata</taxon>
        <taxon>Vertebrata</taxon>
        <taxon>Euteleostomi</taxon>
        <taxon>Actinopterygii</taxon>
        <taxon>Neopterygii</taxon>
        <taxon>Teleostei</taxon>
        <taxon>Anguilliformes</taxon>
        <taxon>Anguillidae</taxon>
        <taxon>Anguilla</taxon>
    </lineage>
</organism>
<reference evidence="1" key="1">
    <citation type="submission" date="2014-11" db="EMBL/GenBank/DDBJ databases">
        <authorList>
            <person name="Amaro Gonzalez C."/>
        </authorList>
    </citation>
    <scope>NUCLEOTIDE SEQUENCE</scope>
</reference>
<reference evidence="1" key="2">
    <citation type="journal article" date="2015" name="Fish Shellfish Immunol.">
        <title>Early steps in the European eel (Anguilla anguilla)-Vibrio vulnificus interaction in the gills: Role of the RtxA13 toxin.</title>
        <authorList>
            <person name="Callol A."/>
            <person name="Pajuelo D."/>
            <person name="Ebbesson L."/>
            <person name="Teles M."/>
            <person name="MacKenzie S."/>
            <person name="Amaro C."/>
        </authorList>
    </citation>
    <scope>NUCLEOTIDE SEQUENCE</scope>
</reference>
<protein>
    <submittedName>
        <fullName evidence="1">Uncharacterized protein</fullName>
    </submittedName>
</protein>
<sequence>MQHITGTKFYTDLFYILLLCGPTAKCSVLFQLQQSRLATHESNWDHI</sequence>
<dbReference type="AlphaFoldDB" id="A0A0E9VLF3"/>